<accession>A0A392PVF4</accession>
<evidence type="ECO:0000313" key="3">
    <source>
        <dbReference type="EMBL" id="MCI16083.1"/>
    </source>
</evidence>
<dbReference type="InterPro" id="IPR013126">
    <property type="entry name" value="Hsp_70_fam"/>
</dbReference>
<keyword evidence="4" id="KW-1185">Reference proteome</keyword>
<dbReference type="Proteomes" id="UP000265520">
    <property type="component" value="Unassembled WGS sequence"/>
</dbReference>
<reference evidence="3 4" key="1">
    <citation type="journal article" date="2018" name="Front. Plant Sci.">
        <title>Red Clover (Trifolium pratense) and Zigzag Clover (T. medium) - A Picture of Genomic Similarities and Differences.</title>
        <authorList>
            <person name="Dluhosova J."/>
            <person name="Istvanek J."/>
            <person name="Nedelnik J."/>
            <person name="Repkova J."/>
        </authorList>
    </citation>
    <scope>NUCLEOTIDE SEQUENCE [LARGE SCALE GENOMIC DNA]</scope>
    <source>
        <strain evidence="4">cv. 10/8</strain>
        <tissue evidence="3">Leaf</tissue>
    </source>
</reference>
<evidence type="ECO:0000256" key="2">
    <source>
        <dbReference type="ARBA" id="ARBA00022840"/>
    </source>
</evidence>
<evidence type="ECO:0000256" key="1">
    <source>
        <dbReference type="ARBA" id="ARBA00022741"/>
    </source>
</evidence>
<comment type="caution">
    <text evidence="3">The sequence shown here is derived from an EMBL/GenBank/DDBJ whole genome shotgun (WGS) entry which is preliminary data.</text>
</comment>
<keyword evidence="3" id="KW-0346">Stress response</keyword>
<keyword evidence="2" id="KW-0067">ATP-binding</keyword>
<dbReference type="EMBL" id="LXQA010099338">
    <property type="protein sequence ID" value="MCI16083.1"/>
    <property type="molecule type" value="Genomic_DNA"/>
</dbReference>
<feature type="non-terminal residue" evidence="3">
    <location>
        <position position="119"/>
    </location>
</feature>
<proteinExistence type="predicted"/>
<protein>
    <submittedName>
        <fullName evidence="3">Heat shock protein</fullName>
    </submittedName>
</protein>
<dbReference type="GO" id="GO:0140662">
    <property type="term" value="F:ATP-dependent protein folding chaperone"/>
    <property type="evidence" value="ECO:0007669"/>
    <property type="project" value="InterPro"/>
</dbReference>
<keyword evidence="1" id="KW-0547">Nucleotide-binding</keyword>
<name>A0A392PVF4_9FABA</name>
<dbReference type="AlphaFoldDB" id="A0A392PVF4"/>
<dbReference type="GO" id="GO:0005524">
    <property type="term" value="F:ATP binding"/>
    <property type="evidence" value="ECO:0007669"/>
    <property type="project" value="UniProtKB-KW"/>
</dbReference>
<sequence>MQNLLQDFFKKRAKLFNPDATVAYRAAIQAALLSRGLKNVPMNVHQYLTRMSLAAEPIHGKIVKNKKVNVTIEDYKSSVTIDFQEGAGMTVSIPGSYNISLPDPAFELPINVCFTADSD</sequence>
<organism evidence="3 4">
    <name type="scientific">Trifolium medium</name>
    <dbReference type="NCBI Taxonomy" id="97028"/>
    <lineage>
        <taxon>Eukaryota</taxon>
        <taxon>Viridiplantae</taxon>
        <taxon>Streptophyta</taxon>
        <taxon>Embryophyta</taxon>
        <taxon>Tracheophyta</taxon>
        <taxon>Spermatophyta</taxon>
        <taxon>Magnoliopsida</taxon>
        <taxon>eudicotyledons</taxon>
        <taxon>Gunneridae</taxon>
        <taxon>Pentapetalae</taxon>
        <taxon>rosids</taxon>
        <taxon>fabids</taxon>
        <taxon>Fabales</taxon>
        <taxon>Fabaceae</taxon>
        <taxon>Papilionoideae</taxon>
        <taxon>50 kb inversion clade</taxon>
        <taxon>NPAAA clade</taxon>
        <taxon>Hologalegina</taxon>
        <taxon>IRL clade</taxon>
        <taxon>Trifolieae</taxon>
        <taxon>Trifolium</taxon>
    </lineage>
</organism>
<evidence type="ECO:0000313" key="4">
    <source>
        <dbReference type="Proteomes" id="UP000265520"/>
    </source>
</evidence>
<dbReference type="Pfam" id="PF00012">
    <property type="entry name" value="HSP70"/>
    <property type="match status" value="1"/>
</dbReference>